<evidence type="ECO:0000256" key="3">
    <source>
        <dbReference type="ARBA" id="ARBA00022490"/>
    </source>
</evidence>
<sequence>MAHLLRDQVAIFSPSVARIAASTAREWSYIDSWLASKFPGQPVPSFERNPETLKALLALSNFNEAADEERQLLTRADAAALEELNESTTQEASTPSMRDELLDAVERDLPKEGQSSLDALALMSVRAGMAFPQPQSLGSHLVALQADLYETEQMKARVEILQRHVQHETSELDALLRHLQSDSYKPHPDMAKQNLDMQRKLKTMASQLPELQDRVATLATTVDSSHPTLDDIVLQERDYEALLAQKKELDMQLAAFQGLPSDPDMARSELDDLRRHLRGISGRRDALFEDLVERESPVKRR</sequence>
<dbReference type="OrthoDB" id="5372507at2759"/>
<keyword evidence="8" id="KW-0206">Cytoskeleton</keyword>
<keyword evidence="4" id="KW-0132">Cell division</keyword>
<protein>
    <submittedName>
        <fullName evidence="10">Uncharacterized protein</fullName>
    </submittedName>
</protein>
<dbReference type="GO" id="GO:0070652">
    <property type="term" value="C:HAUS complex"/>
    <property type="evidence" value="ECO:0007669"/>
    <property type="project" value="InterPro"/>
</dbReference>
<keyword evidence="6" id="KW-0498">Mitosis</keyword>
<accession>A0A8K0WVK2</accession>
<evidence type="ECO:0000256" key="2">
    <source>
        <dbReference type="ARBA" id="ARBA00005479"/>
    </source>
</evidence>
<dbReference type="InterPro" id="IPR026243">
    <property type="entry name" value="HAUS1"/>
</dbReference>
<dbReference type="GO" id="GO:0051225">
    <property type="term" value="P:spindle assembly"/>
    <property type="evidence" value="ECO:0007669"/>
    <property type="project" value="InterPro"/>
</dbReference>
<organism evidence="10 11">
    <name type="scientific">Stachybotrys elegans</name>
    <dbReference type="NCBI Taxonomy" id="80388"/>
    <lineage>
        <taxon>Eukaryota</taxon>
        <taxon>Fungi</taxon>
        <taxon>Dikarya</taxon>
        <taxon>Ascomycota</taxon>
        <taxon>Pezizomycotina</taxon>
        <taxon>Sordariomycetes</taxon>
        <taxon>Hypocreomycetidae</taxon>
        <taxon>Hypocreales</taxon>
        <taxon>Stachybotryaceae</taxon>
        <taxon>Stachybotrys</taxon>
    </lineage>
</organism>
<dbReference type="PANTHER" id="PTHR31570">
    <property type="entry name" value="HAUS AUGMIN-LIKE COMPLEX SUBUNIT 1"/>
    <property type="match status" value="1"/>
</dbReference>
<proteinExistence type="inferred from homology"/>
<keyword evidence="11" id="KW-1185">Reference proteome</keyword>
<evidence type="ECO:0000256" key="5">
    <source>
        <dbReference type="ARBA" id="ARBA00022701"/>
    </source>
</evidence>
<keyword evidence="3" id="KW-0963">Cytoplasm</keyword>
<evidence type="ECO:0000256" key="7">
    <source>
        <dbReference type="ARBA" id="ARBA00023054"/>
    </source>
</evidence>
<keyword evidence="5" id="KW-0493">Microtubule</keyword>
<keyword evidence="7" id="KW-0175">Coiled coil</keyword>
<evidence type="ECO:0000256" key="4">
    <source>
        <dbReference type="ARBA" id="ARBA00022618"/>
    </source>
</evidence>
<dbReference type="EMBL" id="JAGPNK010000003">
    <property type="protein sequence ID" value="KAH7325128.1"/>
    <property type="molecule type" value="Genomic_DNA"/>
</dbReference>
<reference evidence="10" key="1">
    <citation type="journal article" date="2021" name="Nat. Commun.">
        <title>Genetic determinants of endophytism in the Arabidopsis root mycobiome.</title>
        <authorList>
            <person name="Mesny F."/>
            <person name="Miyauchi S."/>
            <person name="Thiergart T."/>
            <person name="Pickel B."/>
            <person name="Atanasova L."/>
            <person name="Karlsson M."/>
            <person name="Huettel B."/>
            <person name="Barry K.W."/>
            <person name="Haridas S."/>
            <person name="Chen C."/>
            <person name="Bauer D."/>
            <person name="Andreopoulos W."/>
            <person name="Pangilinan J."/>
            <person name="LaButti K."/>
            <person name="Riley R."/>
            <person name="Lipzen A."/>
            <person name="Clum A."/>
            <person name="Drula E."/>
            <person name="Henrissat B."/>
            <person name="Kohler A."/>
            <person name="Grigoriev I.V."/>
            <person name="Martin F.M."/>
            <person name="Hacquard S."/>
        </authorList>
    </citation>
    <scope>NUCLEOTIDE SEQUENCE</scope>
    <source>
        <strain evidence="10">MPI-CAGE-CH-0235</strain>
    </source>
</reference>
<comment type="subcellular location">
    <subcellularLocation>
        <location evidence="1">Cytoplasm</location>
        <location evidence="1">Cytoskeleton</location>
        <location evidence="1">Spindle</location>
    </subcellularLocation>
</comment>
<dbReference type="AlphaFoldDB" id="A0A8K0WVK2"/>
<dbReference type="GO" id="GO:0005829">
    <property type="term" value="C:cytosol"/>
    <property type="evidence" value="ECO:0007669"/>
    <property type="project" value="TreeGrafter"/>
</dbReference>
<evidence type="ECO:0000256" key="6">
    <source>
        <dbReference type="ARBA" id="ARBA00022776"/>
    </source>
</evidence>
<dbReference type="PANTHER" id="PTHR31570:SF1">
    <property type="entry name" value="HAUS AUGMIN-LIKE COMPLEX SUBUNIT 1"/>
    <property type="match status" value="1"/>
</dbReference>
<gene>
    <name evidence="10" type="ORF">B0I35DRAFT_406854</name>
</gene>
<evidence type="ECO:0000256" key="8">
    <source>
        <dbReference type="ARBA" id="ARBA00023212"/>
    </source>
</evidence>
<evidence type="ECO:0000256" key="1">
    <source>
        <dbReference type="ARBA" id="ARBA00004186"/>
    </source>
</evidence>
<evidence type="ECO:0000256" key="9">
    <source>
        <dbReference type="ARBA" id="ARBA00023306"/>
    </source>
</evidence>
<comment type="similarity">
    <text evidence="2">Belongs to the HAUS1 family.</text>
</comment>
<dbReference type="GO" id="GO:0051301">
    <property type="term" value="P:cell division"/>
    <property type="evidence" value="ECO:0007669"/>
    <property type="project" value="UniProtKB-KW"/>
</dbReference>
<comment type="caution">
    <text evidence="10">The sequence shown here is derived from an EMBL/GenBank/DDBJ whole genome shotgun (WGS) entry which is preliminary data.</text>
</comment>
<dbReference type="Pfam" id="PF25762">
    <property type="entry name" value="HAUS1"/>
    <property type="match status" value="1"/>
</dbReference>
<evidence type="ECO:0000313" key="11">
    <source>
        <dbReference type="Proteomes" id="UP000813444"/>
    </source>
</evidence>
<evidence type="ECO:0000313" key="10">
    <source>
        <dbReference type="EMBL" id="KAH7325128.1"/>
    </source>
</evidence>
<keyword evidence="9" id="KW-0131">Cell cycle</keyword>
<dbReference type="GO" id="GO:0005819">
    <property type="term" value="C:spindle"/>
    <property type="evidence" value="ECO:0007669"/>
    <property type="project" value="UniProtKB-SubCell"/>
</dbReference>
<dbReference type="GO" id="GO:0005874">
    <property type="term" value="C:microtubule"/>
    <property type="evidence" value="ECO:0007669"/>
    <property type="project" value="UniProtKB-KW"/>
</dbReference>
<name>A0A8K0WVK2_9HYPO</name>
<dbReference type="Proteomes" id="UP000813444">
    <property type="component" value="Unassembled WGS sequence"/>
</dbReference>